<keyword evidence="1" id="KW-0472">Membrane</keyword>
<dbReference type="Proteomes" id="UP001501074">
    <property type="component" value="Unassembled WGS sequence"/>
</dbReference>
<protein>
    <recommendedName>
        <fullName evidence="4">LPXTG cell wall anchor domain-containing protein</fullName>
    </recommendedName>
</protein>
<organism evidence="2 3">
    <name type="scientific">Kineosporia mesophila</name>
    <dbReference type="NCBI Taxonomy" id="566012"/>
    <lineage>
        <taxon>Bacteria</taxon>
        <taxon>Bacillati</taxon>
        <taxon>Actinomycetota</taxon>
        <taxon>Actinomycetes</taxon>
        <taxon>Kineosporiales</taxon>
        <taxon>Kineosporiaceae</taxon>
        <taxon>Kineosporia</taxon>
    </lineage>
</organism>
<accession>A0ABP7AMA9</accession>
<feature type="transmembrane region" description="Helical" evidence="1">
    <location>
        <begin position="17"/>
        <end position="36"/>
    </location>
</feature>
<comment type="caution">
    <text evidence="2">The sequence shown here is derived from an EMBL/GenBank/DDBJ whole genome shotgun (WGS) entry which is preliminary data.</text>
</comment>
<gene>
    <name evidence="2" type="ORF">GCM10022223_62970</name>
</gene>
<dbReference type="RefSeq" id="WP_231488797.1">
    <property type="nucleotide sequence ID" value="NZ_BAAAZO010000012.1"/>
</dbReference>
<name>A0ABP7AMA9_9ACTN</name>
<keyword evidence="3" id="KW-1185">Reference proteome</keyword>
<evidence type="ECO:0008006" key="4">
    <source>
        <dbReference type="Google" id="ProtNLM"/>
    </source>
</evidence>
<keyword evidence="1" id="KW-0812">Transmembrane</keyword>
<keyword evidence="1" id="KW-1133">Transmembrane helix</keyword>
<reference evidence="3" key="1">
    <citation type="journal article" date="2019" name="Int. J. Syst. Evol. Microbiol.">
        <title>The Global Catalogue of Microorganisms (GCM) 10K type strain sequencing project: providing services to taxonomists for standard genome sequencing and annotation.</title>
        <authorList>
            <consortium name="The Broad Institute Genomics Platform"/>
            <consortium name="The Broad Institute Genome Sequencing Center for Infectious Disease"/>
            <person name="Wu L."/>
            <person name="Ma J."/>
        </authorList>
    </citation>
    <scope>NUCLEOTIDE SEQUENCE [LARGE SCALE GENOMIC DNA]</scope>
    <source>
        <strain evidence="3">JCM 16902</strain>
    </source>
</reference>
<proteinExistence type="predicted"/>
<evidence type="ECO:0000256" key="1">
    <source>
        <dbReference type="SAM" id="Phobius"/>
    </source>
</evidence>
<evidence type="ECO:0000313" key="3">
    <source>
        <dbReference type="Proteomes" id="UP001501074"/>
    </source>
</evidence>
<dbReference type="EMBL" id="BAAAZO010000012">
    <property type="protein sequence ID" value="GAA3635946.1"/>
    <property type="molecule type" value="Genomic_DNA"/>
</dbReference>
<sequence>MLLATLPDTQARTVSPLASGTALGVTAVLAVVFALVREARRRRRHAFTTVGAER</sequence>
<evidence type="ECO:0000313" key="2">
    <source>
        <dbReference type="EMBL" id="GAA3635946.1"/>
    </source>
</evidence>